<dbReference type="Gene3D" id="3.40.50.300">
    <property type="entry name" value="P-loop containing nucleotide triphosphate hydrolases"/>
    <property type="match status" value="1"/>
</dbReference>
<name>A0A956RPM8_UNCEI</name>
<evidence type="ECO:0000313" key="3">
    <source>
        <dbReference type="Proteomes" id="UP000697710"/>
    </source>
</evidence>
<comment type="caution">
    <text evidence="2">The sequence shown here is derived from an EMBL/GenBank/DDBJ whole genome shotgun (WGS) entry which is preliminary data.</text>
</comment>
<dbReference type="PANTHER" id="PTHR30267:SF2">
    <property type="entry name" value="PROTEIN PRKA"/>
    <property type="match status" value="1"/>
</dbReference>
<feature type="compositionally biased region" description="Basic and acidic residues" evidence="1">
    <location>
        <begin position="392"/>
        <end position="404"/>
    </location>
</feature>
<accession>A0A956RPM8</accession>
<feature type="region of interest" description="Disordered" evidence="1">
    <location>
        <begin position="389"/>
        <end position="431"/>
    </location>
</feature>
<gene>
    <name evidence="2" type="ORF">KC729_14010</name>
</gene>
<sequence length="527" mass="60174">MTTSKHALTEIRTLGDLKNSTWRSRSIKEELRENLLHRLREGRPWLTGIVGYEDTVVPQLEHAILSKHNFILLGLRGQAKTRIVRQLVGLLDEHMPAIQGCPLRDDPYHPTSAHSRRIHAELGNATPIEWIPREARYHEKLATPDVTIADIIGDVDPIKAARERIDLSDEGVIHYGIIPRSNRGIFTLNELPDLQPRIQVGLLNILEEKDVQIRGFPIRIPLDVLLTFTANPEDYTNRGNIITPLKDRIDSQILTHYPKTIEHAIEITDQEAWTERDEPIELPPFVYEVIEEIAFIARQSDYVDQSSGVSQRLPIRARELLLSAVERRCILHPKEPRVPRLSDFEAMVPAVTGRIELVYEGEQEGPVLVAHKLVGRSLLKVFQRHFPPVYGPKDDGPKRPSPRDPEEEEWDFEAEESRSKKRRQRPDDRQRIPSEYSEVLSFFSSGGLVELDDTMSTDQYRHALEQVPGLARLVEQHRGQLSPGERALTMEWVLESLHQVSLIAKQSVDGGRIRFTDMLANMFSGGI</sequence>
<evidence type="ECO:0000256" key="1">
    <source>
        <dbReference type="SAM" id="MobiDB-lite"/>
    </source>
</evidence>
<feature type="compositionally biased region" description="Acidic residues" evidence="1">
    <location>
        <begin position="405"/>
        <end position="414"/>
    </location>
</feature>
<dbReference type="PANTHER" id="PTHR30267">
    <property type="entry name" value="PROTEIN KINASE PRKA"/>
    <property type="match status" value="1"/>
</dbReference>
<proteinExistence type="predicted"/>
<dbReference type="EMBL" id="JAGQHR010000480">
    <property type="protein sequence ID" value="MCA9728801.1"/>
    <property type="molecule type" value="Genomic_DNA"/>
</dbReference>
<dbReference type="InterPro" id="IPR027417">
    <property type="entry name" value="P-loop_NTPase"/>
</dbReference>
<dbReference type="GO" id="GO:0004672">
    <property type="term" value="F:protein kinase activity"/>
    <property type="evidence" value="ECO:0007669"/>
    <property type="project" value="TreeGrafter"/>
</dbReference>
<dbReference type="Proteomes" id="UP000697710">
    <property type="component" value="Unassembled WGS sequence"/>
</dbReference>
<dbReference type="AlphaFoldDB" id="A0A956RPM8"/>
<organism evidence="2 3">
    <name type="scientific">Eiseniibacteriota bacterium</name>
    <dbReference type="NCBI Taxonomy" id="2212470"/>
    <lineage>
        <taxon>Bacteria</taxon>
        <taxon>Candidatus Eiseniibacteriota</taxon>
    </lineage>
</organism>
<protein>
    <submittedName>
        <fullName evidence="2">Magnesium chelatase</fullName>
    </submittedName>
</protein>
<dbReference type="SUPFAM" id="SSF52540">
    <property type="entry name" value="P-loop containing nucleoside triphosphate hydrolases"/>
    <property type="match status" value="1"/>
</dbReference>
<reference evidence="2" key="2">
    <citation type="journal article" date="2021" name="Microbiome">
        <title>Successional dynamics and alternative stable states in a saline activated sludge microbial community over 9 years.</title>
        <authorList>
            <person name="Wang Y."/>
            <person name="Ye J."/>
            <person name="Ju F."/>
            <person name="Liu L."/>
            <person name="Boyd J.A."/>
            <person name="Deng Y."/>
            <person name="Parks D.H."/>
            <person name="Jiang X."/>
            <person name="Yin X."/>
            <person name="Woodcroft B.J."/>
            <person name="Tyson G.W."/>
            <person name="Hugenholtz P."/>
            <person name="Polz M.F."/>
            <person name="Zhang T."/>
        </authorList>
    </citation>
    <scope>NUCLEOTIDE SEQUENCE</scope>
    <source>
        <strain evidence="2">HKST-UBA01</strain>
    </source>
</reference>
<reference evidence="2" key="1">
    <citation type="submission" date="2020-04" db="EMBL/GenBank/DDBJ databases">
        <authorList>
            <person name="Zhang T."/>
        </authorList>
    </citation>
    <scope>NUCLEOTIDE SEQUENCE</scope>
    <source>
        <strain evidence="2">HKST-UBA01</strain>
    </source>
</reference>
<evidence type="ECO:0000313" key="2">
    <source>
        <dbReference type="EMBL" id="MCA9728801.1"/>
    </source>
</evidence>